<proteinExistence type="predicted"/>
<accession>I2NII4</accession>
<protein>
    <submittedName>
        <fullName evidence="1">Uncharacterized protein</fullName>
    </submittedName>
</protein>
<dbReference type="EMBL" id="AJMT01000173">
    <property type="protein sequence ID" value="EIG25645.1"/>
    <property type="molecule type" value="Genomic_DNA"/>
</dbReference>
<dbReference type="AlphaFoldDB" id="I2NII4"/>
<reference evidence="1 2" key="1">
    <citation type="submission" date="2012-04" db="EMBL/GenBank/DDBJ databases">
        <authorList>
            <person name="Harkins D.M."/>
            <person name="Madupu R."/>
            <person name="Durkin A.S."/>
            <person name="Torralba M."/>
            <person name="Methe B."/>
            <person name="Sutton G.G."/>
            <person name="Nelson K.E."/>
        </authorList>
    </citation>
    <scope>NUCLEOTIDE SEQUENCE [LARGE SCALE GENOMIC DNA]</scope>
    <source>
        <strain evidence="1 2">VK64</strain>
    </source>
</reference>
<dbReference type="Proteomes" id="UP000004473">
    <property type="component" value="Unassembled WGS sequence"/>
</dbReference>
<gene>
    <name evidence="1" type="ORF">HMPREF1051_1805</name>
</gene>
<name>I2NII4_NEISI</name>
<sequence>MAFVKRKFGGMGRLKKQAGYLKHFDETHLPLHIIKQRK</sequence>
<dbReference type="PATRIC" id="fig|1095748.3.peg.2151"/>
<evidence type="ECO:0000313" key="1">
    <source>
        <dbReference type="EMBL" id="EIG25645.1"/>
    </source>
</evidence>
<comment type="caution">
    <text evidence="1">The sequence shown here is derived from an EMBL/GenBank/DDBJ whole genome shotgun (WGS) entry which is preliminary data.</text>
</comment>
<organism evidence="1 2">
    <name type="scientific">Neisseria sicca VK64</name>
    <dbReference type="NCBI Taxonomy" id="1095748"/>
    <lineage>
        <taxon>Bacteria</taxon>
        <taxon>Pseudomonadati</taxon>
        <taxon>Pseudomonadota</taxon>
        <taxon>Betaproteobacteria</taxon>
        <taxon>Neisseriales</taxon>
        <taxon>Neisseriaceae</taxon>
        <taxon>Neisseria</taxon>
    </lineage>
</organism>
<evidence type="ECO:0000313" key="2">
    <source>
        <dbReference type="Proteomes" id="UP000004473"/>
    </source>
</evidence>